<dbReference type="GO" id="GO:0006355">
    <property type="term" value="P:regulation of DNA-templated transcription"/>
    <property type="evidence" value="ECO:0007669"/>
    <property type="project" value="InterPro"/>
</dbReference>
<accession>A0A2V0PHC1</accession>
<dbReference type="InterPro" id="IPR007759">
    <property type="entry name" value="Asxl_HARE-HTH"/>
</dbReference>
<feature type="compositionally biased region" description="Gly residues" evidence="2">
    <location>
        <begin position="706"/>
        <end position="721"/>
    </location>
</feature>
<evidence type="ECO:0000313" key="5">
    <source>
        <dbReference type="Proteomes" id="UP000247498"/>
    </source>
</evidence>
<feature type="compositionally biased region" description="Gly residues" evidence="2">
    <location>
        <begin position="832"/>
        <end position="865"/>
    </location>
</feature>
<feature type="region of interest" description="Disordered" evidence="2">
    <location>
        <begin position="419"/>
        <end position="495"/>
    </location>
</feature>
<feature type="region of interest" description="Disordered" evidence="2">
    <location>
        <begin position="1"/>
        <end position="37"/>
    </location>
</feature>
<dbReference type="PANTHER" id="PTHR12203">
    <property type="entry name" value="KDEL LYS-ASP-GLU-LEU CONTAINING - RELATED"/>
    <property type="match status" value="1"/>
</dbReference>
<feature type="compositionally biased region" description="Gly residues" evidence="2">
    <location>
        <begin position="635"/>
        <end position="644"/>
    </location>
</feature>
<dbReference type="InterPro" id="IPR051091">
    <property type="entry name" value="O-Glucosyltr/Glycosyltrsf_90"/>
</dbReference>
<reference evidence="4 5" key="1">
    <citation type="journal article" date="2018" name="Sci. Rep.">
        <title>Raphidocelis subcapitata (=Pseudokirchneriella subcapitata) provides an insight into genome evolution and environmental adaptations in the Sphaeropleales.</title>
        <authorList>
            <person name="Suzuki S."/>
            <person name="Yamaguchi H."/>
            <person name="Nakajima N."/>
            <person name="Kawachi M."/>
        </authorList>
    </citation>
    <scope>NUCLEOTIDE SEQUENCE [LARGE SCALE GENOMIC DNA]</scope>
    <source>
        <strain evidence="4 5">NIES-35</strain>
    </source>
</reference>
<name>A0A2V0PHC1_9CHLO</name>
<comment type="caution">
    <text evidence="4">The sequence shown here is derived from an EMBL/GenBank/DDBJ whole genome shotgun (WGS) entry which is preliminary data.</text>
</comment>
<feature type="region of interest" description="Disordered" evidence="2">
    <location>
        <begin position="633"/>
        <end position="721"/>
    </location>
</feature>
<evidence type="ECO:0000259" key="3">
    <source>
        <dbReference type="PROSITE" id="PS51913"/>
    </source>
</evidence>
<protein>
    <recommendedName>
        <fullName evidence="3">HTH HARE-type domain-containing protein</fullName>
    </recommendedName>
</protein>
<dbReference type="OrthoDB" id="535744at2759"/>
<feature type="compositionally biased region" description="Low complexity" evidence="2">
    <location>
        <begin position="174"/>
        <end position="185"/>
    </location>
</feature>
<dbReference type="EMBL" id="BDRX01000124">
    <property type="protein sequence ID" value="GBF98412.1"/>
    <property type="molecule type" value="Genomic_DNA"/>
</dbReference>
<feature type="compositionally biased region" description="Low complexity" evidence="2">
    <location>
        <begin position="509"/>
        <end position="524"/>
    </location>
</feature>
<dbReference type="PROSITE" id="PS51913">
    <property type="entry name" value="HTH_HARE"/>
    <property type="match status" value="1"/>
</dbReference>
<feature type="region of interest" description="Disordered" evidence="2">
    <location>
        <begin position="509"/>
        <end position="533"/>
    </location>
</feature>
<feature type="compositionally biased region" description="Gly residues" evidence="2">
    <location>
        <begin position="292"/>
        <end position="302"/>
    </location>
</feature>
<feature type="compositionally biased region" description="Low complexity" evidence="2">
    <location>
        <begin position="225"/>
        <end position="234"/>
    </location>
</feature>
<feature type="region of interest" description="Disordered" evidence="2">
    <location>
        <begin position="289"/>
        <end position="387"/>
    </location>
</feature>
<gene>
    <name evidence="4" type="ORF">Rsub_10477</name>
</gene>
<feature type="domain" description="HTH HARE-type" evidence="3">
    <location>
        <begin position="44"/>
        <end position="117"/>
    </location>
</feature>
<dbReference type="PANTHER" id="PTHR12203:SF35">
    <property type="entry name" value="PROTEIN O-GLUCOSYLTRANSFERASE 1"/>
    <property type="match status" value="1"/>
</dbReference>
<feature type="compositionally biased region" description="Low complexity" evidence="2">
    <location>
        <begin position="195"/>
        <end position="206"/>
    </location>
</feature>
<dbReference type="InParanoid" id="A0A2V0PHC1"/>
<evidence type="ECO:0000256" key="1">
    <source>
        <dbReference type="ARBA" id="ARBA00023163"/>
    </source>
</evidence>
<feature type="compositionally biased region" description="Low complexity" evidence="2">
    <location>
        <begin position="361"/>
        <end position="376"/>
    </location>
</feature>
<feature type="compositionally biased region" description="Gly residues" evidence="2">
    <location>
        <begin position="207"/>
        <end position="218"/>
    </location>
</feature>
<keyword evidence="1" id="KW-0804">Transcription</keyword>
<organism evidence="4 5">
    <name type="scientific">Raphidocelis subcapitata</name>
    <dbReference type="NCBI Taxonomy" id="307507"/>
    <lineage>
        <taxon>Eukaryota</taxon>
        <taxon>Viridiplantae</taxon>
        <taxon>Chlorophyta</taxon>
        <taxon>core chlorophytes</taxon>
        <taxon>Chlorophyceae</taxon>
        <taxon>CS clade</taxon>
        <taxon>Sphaeropleales</taxon>
        <taxon>Selenastraceae</taxon>
        <taxon>Raphidocelis</taxon>
    </lineage>
</organism>
<sequence length="1500" mass="152569">MTKTRRSGGSPGLARDRGEQQKAAAARPPRSTLGPAAAEGVAGGVFKGAAVQILRLERRLMSTGEITKLALQRGFLKAQGKTPEATMASALYTDVKRKPADSLFTRPQEGLFGLREWIHEGFFPEGWCAGGPPILLTGDGPLAPLRAASAPHHRQHCVTKLGPDGEVFVTRSGRGAAAAAAQAGGPQDHEEQRPGMARGRPRAAAGGAQGAGEGGTGGSDDEGPDAGAGAARDASPYGGGRAAAAAGTADAAAADPACPAQRGTPRPPRAHRGQRQPVDPLYVLGLVAEQTGDGGGGSGSGGEAAAEDGAAAAGGNGGGQAREPPPPHRRRRPRALEVGDNDADDCEEDDCDGDTSGAAPVASDAVGAVEAAASGSQPRPASAHPPGGMRALLALALQEAPTSPLPYAASAYVEEDLIRPPTKPAAGPAADPADPQAQPRKRRPLSVAIPGGGAEGDGDPAQLRDDRPPGGGAVAGPGCDASAGEGCAPSRGAGPESLSRLRALAALQAQEGPAAAQHKIPAAAGSLQAHDGSHGQYPHDFAGSGAPQALAAMDWQLLQHHAALVEWGQQQAAAQLQHWQQQCFGLAAGGAGGDAARMVPQFVFSPSSNGGYLDATSYYSSLLPTPTGGWDPAAGAGGGAGGGDLLHQMSVTLGLPPPAPARGPAPRRSSSQIPANPLGPLPLELASPRGQANGGGGRPAKRARCGGAGAGAGGGSAAGAGDAGQAAAAAAAAAAPPPLPSPRSARDLSSLDEWQATIEAAEKALGRDHPAVGRAWIDLARALQAAALHSDRARLATKRAFDVVLAATKSGPAGESFQYLLSRYAGGQRRNNGGGGGQGGCGLSDGGGPDGGAEGDGGGGGGGGGPIGGGAGASYARGSLAAVRRRGGRGARSYAAPGRGSAKLGQLAKGGGGSGGDKVALDVSPAPDAPPAHRPRTSSPLLPPAALQRGGGGGNGGLFGAAAGWLRRARQRQRQWWALAAVAAALLAANAVFVRLSARGPGRPSPSCLALAQSAELPAAFLEAWRPRSRPVPPAEPRLVPSDWSGPVNPAHLAASRAEVVASCGYHVFRYRVAGRRVWSDEDHRADTLLLRYREVFAEMLLTAVWLYRDFPDADLWVSTADEPSACGMAAPVLQFYVLTQDGRGGRTGAGAEGEAGMEFELGELLSGRGGWWEASAAAAAAGGGGGGAPAELPQRTRGFPIVTADTWEDLSLPRESLAAYTACMQARHRSQEPKVIWRGSNTGFNRGWPPEPAAAGPDGAPPAAAAAWPRWRRLLRSKRALAALLARGVDYMDVAFHAFMPEIWDLKPDDPVSRAAQELLVRPPVPLEDWGRYALQLSLDGHAGPFRVPRQYLSGVTATLQQASPFQSWFGPRFKPGEHYFEFKYDLSDLLEAAKNLTTAAAAGDRSVRAAAAAAAEAGAREFSAFSQLDALAWTAARVRELAGPPPPGPPPAADGWRVLKIRRDAGGEGWSSALLRSPGMAAFRRSFVAEMADNLEQG</sequence>
<keyword evidence="5" id="KW-1185">Reference proteome</keyword>
<evidence type="ECO:0000313" key="4">
    <source>
        <dbReference type="EMBL" id="GBF98412.1"/>
    </source>
</evidence>
<feature type="compositionally biased region" description="Acidic residues" evidence="2">
    <location>
        <begin position="339"/>
        <end position="353"/>
    </location>
</feature>
<dbReference type="STRING" id="307507.A0A2V0PHC1"/>
<feature type="compositionally biased region" description="Low complexity" evidence="2">
    <location>
        <begin position="242"/>
        <end position="263"/>
    </location>
</feature>
<feature type="region of interest" description="Disordered" evidence="2">
    <location>
        <begin position="890"/>
        <end position="953"/>
    </location>
</feature>
<feature type="compositionally biased region" description="Low complexity" evidence="2">
    <location>
        <begin position="424"/>
        <end position="438"/>
    </location>
</feature>
<proteinExistence type="predicted"/>
<evidence type="ECO:0000256" key="2">
    <source>
        <dbReference type="SAM" id="MobiDB-lite"/>
    </source>
</evidence>
<feature type="region of interest" description="Disordered" evidence="2">
    <location>
        <begin position="830"/>
        <end position="865"/>
    </location>
</feature>
<feature type="region of interest" description="Disordered" evidence="2">
    <location>
        <begin position="174"/>
        <end position="277"/>
    </location>
</feature>
<dbReference type="Proteomes" id="UP000247498">
    <property type="component" value="Unassembled WGS sequence"/>
</dbReference>
<feature type="compositionally biased region" description="Low complexity" evidence="2">
    <location>
        <begin position="891"/>
        <end position="907"/>
    </location>
</feature>
<dbReference type="Pfam" id="PF05066">
    <property type="entry name" value="HARE-HTH"/>
    <property type="match status" value="1"/>
</dbReference>